<dbReference type="Proteomes" id="UP000035721">
    <property type="component" value="Unassembled WGS sequence"/>
</dbReference>
<organism evidence="3 4">
    <name type="scientific">Nostocoides japonicum T1-X7</name>
    <dbReference type="NCBI Taxonomy" id="1194083"/>
    <lineage>
        <taxon>Bacteria</taxon>
        <taxon>Bacillati</taxon>
        <taxon>Actinomycetota</taxon>
        <taxon>Actinomycetes</taxon>
        <taxon>Micrococcales</taxon>
        <taxon>Intrasporangiaceae</taxon>
        <taxon>Nostocoides</taxon>
    </lineage>
</organism>
<dbReference type="EMBL" id="CAJB01000135">
    <property type="protein sequence ID" value="CCH77743.1"/>
    <property type="molecule type" value="Genomic_DNA"/>
</dbReference>
<proteinExistence type="predicted"/>
<keyword evidence="4" id="KW-1185">Reference proteome</keyword>
<gene>
    <name evidence="3" type="ORF">BN12_220021</name>
</gene>
<accession>A0A077LUZ9</accession>
<name>A0A077LUZ9_9MICO</name>
<sequence>MRTLRHMSWLSALDWGDVPTWIGGVGTTGAVAWAVVTFRSQANMRSLDEVAGVSAWLEAQQSDYESRDVHLVVLNATSRAIYDVWVEHSGEESQPVVWEVIPPGQSRRLPAAEHLVSPLDEASGQVDLSFTDTKGQRWERSGPNQTLARVDARRRGQRQRWNA</sequence>
<feature type="transmembrane region" description="Helical" evidence="2">
    <location>
        <begin position="20"/>
        <end position="38"/>
    </location>
</feature>
<reference evidence="3 4" key="1">
    <citation type="journal article" date="2013" name="ISME J.">
        <title>A metabolic model for members of the genus Tetrasphaera involved in enhanced biological phosphorus removal.</title>
        <authorList>
            <person name="Kristiansen R."/>
            <person name="Nguyen H.T.T."/>
            <person name="Saunders A.M."/>
            <person name="Nielsen J.L."/>
            <person name="Wimmer R."/>
            <person name="Le V.Q."/>
            <person name="McIlroy S.J."/>
            <person name="Petrovski S."/>
            <person name="Seviour R.J."/>
            <person name="Calteau A."/>
            <person name="Nielsen K.L."/>
            <person name="Nielsen P.H."/>
        </authorList>
    </citation>
    <scope>NUCLEOTIDE SEQUENCE [LARGE SCALE GENOMIC DNA]</scope>
    <source>
        <strain evidence="3 4">T1-X7</strain>
    </source>
</reference>
<keyword evidence="2" id="KW-1133">Transmembrane helix</keyword>
<dbReference type="AlphaFoldDB" id="A0A077LUZ9"/>
<evidence type="ECO:0000256" key="1">
    <source>
        <dbReference type="SAM" id="MobiDB-lite"/>
    </source>
</evidence>
<evidence type="ECO:0000256" key="2">
    <source>
        <dbReference type="SAM" id="Phobius"/>
    </source>
</evidence>
<keyword evidence="2" id="KW-0812">Transmembrane</keyword>
<comment type="caution">
    <text evidence="3">The sequence shown here is derived from an EMBL/GenBank/DDBJ whole genome shotgun (WGS) entry which is preliminary data.</text>
</comment>
<evidence type="ECO:0000313" key="4">
    <source>
        <dbReference type="Proteomes" id="UP000035721"/>
    </source>
</evidence>
<keyword evidence="2" id="KW-0472">Membrane</keyword>
<protein>
    <submittedName>
        <fullName evidence="3">Uncharacterized protein</fullName>
    </submittedName>
</protein>
<feature type="region of interest" description="Disordered" evidence="1">
    <location>
        <begin position="132"/>
        <end position="163"/>
    </location>
</feature>
<evidence type="ECO:0000313" key="3">
    <source>
        <dbReference type="EMBL" id="CCH77743.1"/>
    </source>
</evidence>